<comment type="caution">
    <text evidence="2">The sequence shown here is derived from an EMBL/GenBank/DDBJ whole genome shotgun (WGS) entry which is preliminary data.</text>
</comment>
<sequence>MSRICYSEWEMEELSDNMWAVLAGLSTAARNLYTAEIAYGALEEKTTEGTFIHYLSSALSHPPGR</sequence>
<proteinExistence type="predicted"/>
<dbReference type="Pfam" id="PF23387">
    <property type="entry name" value="TPR_IFT80_172"/>
    <property type="match status" value="1"/>
</dbReference>
<dbReference type="AlphaFoldDB" id="A0AAD5RE16"/>
<dbReference type="InterPro" id="IPR056157">
    <property type="entry name" value="TPR_IFT80_172_dom"/>
</dbReference>
<accession>A0AAD5RE16</accession>
<evidence type="ECO:0000313" key="2">
    <source>
        <dbReference type="EMBL" id="KAJ1374386.1"/>
    </source>
</evidence>
<reference evidence="2" key="1">
    <citation type="submission" date="2021-06" db="EMBL/GenBank/DDBJ databases">
        <title>Parelaphostrongylus tenuis whole genome reference sequence.</title>
        <authorList>
            <person name="Garwood T.J."/>
            <person name="Larsen P.A."/>
            <person name="Fountain-Jones N.M."/>
            <person name="Garbe J.R."/>
            <person name="Macchietto M.G."/>
            <person name="Kania S.A."/>
            <person name="Gerhold R.W."/>
            <person name="Richards J.E."/>
            <person name="Wolf T.M."/>
        </authorList>
    </citation>
    <scope>NUCLEOTIDE SEQUENCE</scope>
    <source>
        <strain evidence="2">MNPRO001-30</strain>
        <tissue evidence="2">Meninges</tissue>
    </source>
</reference>
<feature type="domain" description="IFT80/172/WDR35 TPR" evidence="1">
    <location>
        <begin position="18"/>
        <end position="55"/>
    </location>
</feature>
<dbReference type="Proteomes" id="UP001196413">
    <property type="component" value="Unassembled WGS sequence"/>
</dbReference>
<evidence type="ECO:0000259" key="1">
    <source>
        <dbReference type="Pfam" id="PF23387"/>
    </source>
</evidence>
<evidence type="ECO:0000313" key="3">
    <source>
        <dbReference type="Proteomes" id="UP001196413"/>
    </source>
</evidence>
<organism evidence="2 3">
    <name type="scientific">Parelaphostrongylus tenuis</name>
    <name type="common">Meningeal worm</name>
    <dbReference type="NCBI Taxonomy" id="148309"/>
    <lineage>
        <taxon>Eukaryota</taxon>
        <taxon>Metazoa</taxon>
        <taxon>Ecdysozoa</taxon>
        <taxon>Nematoda</taxon>
        <taxon>Chromadorea</taxon>
        <taxon>Rhabditida</taxon>
        <taxon>Rhabditina</taxon>
        <taxon>Rhabditomorpha</taxon>
        <taxon>Strongyloidea</taxon>
        <taxon>Metastrongylidae</taxon>
        <taxon>Parelaphostrongylus</taxon>
    </lineage>
</organism>
<protein>
    <recommendedName>
        <fullName evidence="1">IFT80/172/WDR35 TPR domain-containing protein</fullName>
    </recommendedName>
</protein>
<name>A0AAD5RE16_PARTN</name>
<dbReference type="EMBL" id="JAHQIW010007456">
    <property type="protein sequence ID" value="KAJ1374386.1"/>
    <property type="molecule type" value="Genomic_DNA"/>
</dbReference>
<gene>
    <name evidence="2" type="ORF">KIN20_037069</name>
</gene>
<keyword evidence="3" id="KW-1185">Reference proteome</keyword>